<evidence type="ECO:0000256" key="4">
    <source>
        <dbReference type="ARBA" id="ARBA00022840"/>
    </source>
</evidence>
<evidence type="ECO:0000313" key="12">
    <source>
        <dbReference type="EMBL" id="OGL79685.1"/>
    </source>
</evidence>
<dbReference type="CDD" id="cd00165">
    <property type="entry name" value="S4"/>
    <property type="match status" value="1"/>
</dbReference>
<keyword evidence="6 10" id="KW-0030">Aminoacyl-tRNA synthetase</keyword>
<dbReference type="PRINTS" id="PR01040">
    <property type="entry name" value="TRNASYNTHTYR"/>
</dbReference>
<dbReference type="SMART" id="SM00363">
    <property type="entry name" value="S4"/>
    <property type="match status" value="1"/>
</dbReference>
<dbReference type="Pfam" id="PF01479">
    <property type="entry name" value="S4"/>
    <property type="match status" value="1"/>
</dbReference>
<evidence type="ECO:0000256" key="3">
    <source>
        <dbReference type="ARBA" id="ARBA00022741"/>
    </source>
</evidence>
<dbReference type="SUPFAM" id="SSF52374">
    <property type="entry name" value="Nucleotidylyl transferase"/>
    <property type="match status" value="1"/>
</dbReference>
<dbReference type="NCBIfam" id="TIGR00234">
    <property type="entry name" value="tyrS"/>
    <property type="match status" value="1"/>
</dbReference>
<keyword evidence="9" id="KW-0694">RNA-binding</keyword>
<evidence type="ECO:0000256" key="1">
    <source>
        <dbReference type="ARBA" id="ARBA00013160"/>
    </source>
</evidence>
<evidence type="ECO:0000256" key="8">
    <source>
        <dbReference type="NCBIfam" id="TIGR00234"/>
    </source>
</evidence>
<dbReference type="InterPro" id="IPR002307">
    <property type="entry name" value="Tyr-tRNA-ligase"/>
</dbReference>
<protein>
    <recommendedName>
        <fullName evidence="1 8">Tyrosine--tRNA ligase</fullName>
        <ecNumber evidence="1 8">6.1.1.1</ecNumber>
    </recommendedName>
</protein>
<keyword evidence="5 10" id="KW-0648">Protein biosynthesis</keyword>
<name>A0A1F7UN65_9BACT</name>
<dbReference type="STRING" id="1802399.A3E39_00755"/>
<dbReference type="InterPro" id="IPR036986">
    <property type="entry name" value="S4_RNA-bd_sf"/>
</dbReference>
<evidence type="ECO:0000256" key="7">
    <source>
        <dbReference type="ARBA" id="ARBA00048248"/>
    </source>
</evidence>
<evidence type="ECO:0000256" key="10">
    <source>
        <dbReference type="RuleBase" id="RU363036"/>
    </source>
</evidence>
<dbReference type="Gene3D" id="1.10.240.10">
    <property type="entry name" value="Tyrosyl-Transfer RNA Synthetase"/>
    <property type="match status" value="1"/>
</dbReference>
<evidence type="ECO:0000313" key="13">
    <source>
        <dbReference type="Proteomes" id="UP000176603"/>
    </source>
</evidence>
<dbReference type="AlphaFoldDB" id="A0A1F7UN65"/>
<dbReference type="PROSITE" id="PS00178">
    <property type="entry name" value="AA_TRNA_LIGASE_I"/>
    <property type="match status" value="1"/>
</dbReference>
<dbReference type="PANTHER" id="PTHR11766">
    <property type="entry name" value="TYROSYL-TRNA SYNTHETASE"/>
    <property type="match status" value="1"/>
</dbReference>
<keyword evidence="3 10" id="KW-0547">Nucleotide-binding</keyword>
<dbReference type="GO" id="GO:0006437">
    <property type="term" value="P:tyrosyl-tRNA aminoacylation"/>
    <property type="evidence" value="ECO:0007669"/>
    <property type="project" value="UniProtKB-UniRule"/>
</dbReference>
<dbReference type="InterPro" id="IPR001412">
    <property type="entry name" value="aa-tRNA-synth_I_CS"/>
</dbReference>
<feature type="domain" description="RNA-binding S4" evidence="11">
    <location>
        <begin position="350"/>
        <end position="405"/>
    </location>
</feature>
<organism evidence="12 13">
    <name type="scientific">Candidatus Uhrbacteria bacterium RIFCSPHIGHO2_12_FULL_60_25</name>
    <dbReference type="NCBI Taxonomy" id="1802399"/>
    <lineage>
        <taxon>Bacteria</taxon>
        <taxon>Candidatus Uhriibacteriota</taxon>
    </lineage>
</organism>
<dbReference type="InterPro" id="IPR014729">
    <property type="entry name" value="Rossmann-like_a/b/a_fold"/>
</dbReference>
<keyword evidence="2 10" id="KW-0436">Ligase</keyword>
<reference evidence="12 13" key="1">
    <citation type="journal article" date="2016" name="Nat. Commun.">
        <title>Thousands of microbial genomes shed light on interconnected biogeochemical processes in an aquifer system.</title>
        <authorList>
            <person name="Anantharaman K."/>
            <person name="Brown C.T."/>
            <person name="Hug L.A."/>
            <person name="Sharon I."/>
            <person name="Castelle C.J."/>
            <person name="Probst A.J."/>
            <person name="Thomas B.C."/>
            <person name="Singh A."/>
            <person name="Wilkins M.J."/>
            <person name="Karaoz U."/>
            <person name="Brodie E.L."/>
            <person name="Williams K.H."/>
            <person name="Hubbard S.S."/>
            <person name="Banfield J.F."/>
        </authorList>
    </citation>
    <scope>NUCLEOTIDE SEQUENCE [LARGE SCALE GENOMIC DNA]</scope>
</reference>
<dbReference type="Proteomes" id="UP000176603">
    <property type="component" value="Unassembled WGS sequence"/>
</dbReference>
<comment type="similarity">
    <text evidence="10">Belongs to the class-I aminoacyl-tRNA synthetase family.</text>
</comment>
<dbReference type="InterPro" id="IPR024088">
    <property type="entry name" value="Tyr-tRNA-ligase_bac-type"/>
</dbReference>
<dbReference type="PANTHER" id="PTHR11766:SF1">
    <property type="entry name" value="TYROSINE--TRNA LIGASE"/>
    <property type="match status" value="1"/>
</dbReference>
<dbReference type="GO" id="GO:0004831">
    <property type="term" value="F:tyrosine-tRNA ligase activity"/>
    <property type="evidence" value="ECO:0007669"/>
    <property type="project" value="UniProtKB-UniRule"/>
</dbReference>
<dbReference type="SUPFAM" id="SSF55174">
    <property type="entry name" value="Alpha-L RNA-binding motif"/>
    <property type="match status" value="1"/>
</dbReference>
<dbReference type="InterPro" id="IPR002942">
    <property type="entry name" value="S4_RNA-bd"/>
</dbReference>
<keyword evidence="4 10" id="KW-0067">ATP-binding</keyword>
<evidence type="ECO:0000256" key="6">
    <source>
        <dbReference type="ARBA" id="ARBA00023146"/>
    </source>
</evidence>
<evidence type="ECO:0000259" key="11">
    <source>
        <dbReference type="SMART" id="SM00363"/>
    </source>
</evidence>
<dbReference type="Gene3D" id="3.40.50.620">
    <property type="entry name" value="HUPs"/>
    <property type="match status" value="1"/>
</dbReference>
<evidence type="ECO:0000256" key="2">
    <source>
        <dbReference type="ARBA" id="ARBA00022598"/>
    </source>
</evidence>
<comment type="caution">
    <text evidence="12">The sequence shown here is derived from an EMBL/GenBank/DDBJ whole genome shotgun (WGS) entry which is preliminary data.</text>
</comment>
<evidence type="ECO:0000256" key="5">
    <source>
        <dbReference type="ARBA" id="ARBA00022917"/>
    </source>
</evidence>
<sequence length="407" mass="44862">MSKVSTDANAIKRFLTRGVENVYPNRDAVEAALKSGRRLRVYLGVDPTGPSLHLGHAIPMRKLAELQALGHEVILLIGDFTAMIGDPTDKSATRKRLTRAEVLKNAKDYQGQASNILSFTGKNPATLKYNSSWLGKMSFEDVLELSVHFTIQQLGERDMFQNRTKEGKPVHLNEFLYPLMQAQDSVAMDVDMEVGGNDQTFNMLAGRTLMKAVKGKEKFVLTTKLLVDPSGKKMGKTEGNMIALSDSPEDMYGKVMSWTDGMIVPGFELVTDVPDDEIESMRKQMSAGANPMPFKRQLARDVVKAFAGEKAAKAAEAHFSKVHQAHETPEEMPEYRVRGKPVPSGVEGWSVVDALVETQLVSSKSDARRQVEQGGVKVDGKVVKDVNATVKAGMVIQKGKRHFVRLS</sequence>
<dbReference type="GO" id="GO:0005829">
    <property type="term" value="C:cytosol"/>
    <property type="evidence" value="ECO:0007669"/>
    <property type="project" value="TreeGrafter"/>
</dbReference>
<evidence type="ECO:0000256" key="9">
    <source>
        <dbReference type="PROSITE-ProRule" id="PRU00182"/>
    </source>
</evidence>
<accession>A0A1F7UN65</accession>
<gene>
    <name evidence="12" type="ORF">A3E39_00755</name>
</gene>
<comment type="catalytic activity">
    <reaction evidence="7">
        <text>tRNA(Tyr) + L-tyrosine + ATP = L-tyrosyl-tRNA(Tyr) + AMP + diphosphate + H(+)</text>
        <dbReference type="Rhea" id="RHEA:10220"/>
        <dbReference type="Rhea" id="RHEA-COMP:9706"/>
        <dbReference type="Rhea" id="RHEA-COMP:9707"/>
        <dbReference type="ChEBI" id="CHEBI:15378"/>
        <dbReference type="ChEBI" id="CHEBI:30616"/>
        <dbReference type="ChEBI" id="CHEBI:33019"/>
        <dbReference type="ChEBI" id="CHEBI:58315"/>
        <dbReference type="ChEBI" id="CHEBI:78442"/>
        <dbReference type="ChEBI" id="CHEBI:78536"/>
        <dbReference type="ChEBI" id="CHEBI:456215"/>
        <dbReference type="EC" id="6.1.1.1"/>
    </reaction>
</comment>
<dbReference type="Gene3D" id="3.10.290.10">
    <property type="entry name" value="RNA-binding S4 domain"/>
    <property type="match status" value="1"/>
</dbReference>
<dbReference type="PROSITE" id="PS50889">
    <property type="entry name" value="S4"/>
    <property type="match status" value="1"/>
</dbReference>
<proteinExistence type="inferred from homology"/>
<dbReference type="Pfam" id="PF00579">
    <property type="entry name" value="tRNA-synt_1b"/>
    <property type="match status" value="1"/>
</dbReference>
<dbReference type="EC" id="6.1.1.1" evidence="1 8"/>
<dbReference type="GO" id="GO:0005524">
    <property type="term" value="F:ATP binding"/>
    <property type="evidence" value="ECO:0007669"/>
    <property type="project" value="UniProtKB-KW"/>
</dbReference>
<dbReference type="CDD" id="cd00805">
    <property type="entry name" value="TyrRS_core"/>
    <property type="match status" value="1"/>
</dbReference>
<dbReference type="GO" id="GO:0003723">
    <property type="term" value="F:RNA binding"/>
    <property type="evidence" value="ECO:0007669"/>
    <property type="project" value="UniProtKB-KW"/>
</dbReference>
<dbReference type="InterPro" id="IPR002305">
    <property type="entry name" value="aa-tRNA-synth_Ic"/>
</dbReference>
<dbReference type="EMBL" id="MGEH01000004">
    <property type="protein sequence ID" value="OGL79685.1"/>
    <property type="molecule type" value="Genomic_DNA"/>
</dbReference>